<organism evidence="1 2">
    <name type="scientific">Coccidioides immitis RMSCC 3703</name>
    <dbReference type="NCBI Taxonomy" id="454286"/>
    <lineage>
        <taxon>Eukaryota</taxon>
        <taxon>Fungi</taxon>
        <taxon>Dikarya</taxon>
        <taxon>Ascomycota</taxon>
        <taxon>Pezizomycotina</taxon>
        <taxon>Eurotiomycetes</taxon>
        <taxon>Eurotiomycetidae</taxon>
        <taxon>Onygenales</taxon>
        <taxon>Onygenaceae</taxon>
        <taxon>Coccidioides</taxon>
    </lineage>
</organism>
<reference evidence="2" key="1">
    <citation type="journal article" date="2010" name="Genome Res.">
        <title>Population genomic sequencing of Coccidioides fungi reveals recent hybridization and transposon control.</title>
        <authorList>
            <person name="Neafsey D.E."/>
            <person name="Barker B.M."/>
            <person name="Sharpton T.J."/>
            <person name="Stajich J.E."/>
            <person name="Park D.J."/>
            <person name="Whiston E."/>
            <person name="Hung C.-Y."/>
            <person name="McMahan C."/>
            <person name="White J."/>
            <person name="Sykes S."/>
            <person name="Heiman D."/>
            <person name="Young S."/>
            <person name="Zeng Q."/>
            <person name="Abouelleil A."/>
            <person name="Aftuck L."/>
            <person name="Bessette D."/>
            <person name="Brown A."/>
            <person name="FitzGerald M."/>
            <person name="Lui A."/>
            <person name="Macdonald J.P."/>
            <person name="Priest M."/>
            <person name="Orbach M.J."/>
            <person name="Galgiani J.N."/>
            <person name="Kirkland T.N."/>
            <person name="Cole G.T."/>
            <person name="Birren B.W."/>
            <person name="Henn M.R."/>
            <person name="Taylor J.W."/>
            <person name="Rounsley S.D."/>
        </authorList>
    </citation>
    <scope>NUCLEOTIDE SEQUENCE [LARGE SCALE GENOMIC DNA]</scope>
    <source>
        <strain evidence="2">RMSCC 3703</strain>
    </source>
</reference>
<protein>
    <submittedName>
        <fullName evidence="1">Uncharacterized protein</fullName>
    </submittedName>
</protein>
<accession>A0A0J8TQG6</accession>
<evidence type="ECO:0000313" key="1">
    <source>
        <dbReference type="EMBL" id="KMU75992.1"/>
    </source>
</evidence>
<dbReference type="EMBL" id="DS268144">
    <property type="protein sequence ID" value="KMU75992.1"/>
    <property type="molecule type" value="Genomic_DNA"/>
</dbReference>
<dbReference type="AlphaFoldDB" id="A0A0J8TQG6"/>
<sequence length="160" mass="17999">MLKQTEWAQRQTGTLSVIKKACGSSTNKCLLLCNVVSPHHPPFTQSPSRTKTHCFIADAPLSPLALLPDNDPPLWLVNENRFGEYSVGLNRTISLRALIRPGCTSPQEKVPLQDLMLKKRRDQVRLLAPLPPTTDSTPQRFLKISRLTLPEIHPRSHLPR</sequence>
<name>A0A0J8TQG6_COCIT</name>
<gene>
    <name evidence="1" type="ORF">CISG_05477</name>
</gene>
<proteinExistence type="predicted"/>
<evidence type="ECO:0000313" key="2">
    <source>
        <dbReference type="Proteomes" id="UP000054559"/>
    </source>
</evidence>
<dbReference type="Proteomes" id="UP000054559">
    <property type="component" value="Unassembled WGS sequence"/>
</dbReference>